<dbReference type="Ensembl" id="ENSPNYT00000020200.1">
    <property type="protein sequence ID" value="ENSPNYP00000019714.1"/>
    <property type="gene ID" value="ENSPNYG00000014908.1"/>
</dbReference>
<proteinExistence type="predicted"/>
<dbReference type="AlphaFoldDB" id="A0A3B4GC94"/>
<organism evidence="2">
    <name type="scientific">Pundamilia nyererei</name>
    <dbReference type="NCBI Taxonomy" id="303518"/>
    <lineage>
        <taxon>Eukaryota</taxon>
        <taxon>Metazoa</taxon>
        <taxon>Chordata</taxon>
        <taxon>Craniata</taxon>
        <taxon>Vertebrata</taxon>
        <taxon>Euteleostomi</taxon>
        <taxon>Actinopterygii</taxon>
        <taxon>Neopterygii</taxon>
        <taxon>Teleostei</taxon>
        <taxon>Neoteleostei</taxon>
        <taxon>Acanthomorphata</taxon>
        <taxon>Ovalentaria</taxon>
        <taxon>Cichlomorphae</taxon>
        <taxon>Cichliformes</taxon>
        <taxon>Cichlidae</taxon>
        <taxon>African cichlids</taxon>
        <taxon>Pseudocrenilabrinae</taxon>
        <taxon>Haplochromini</taxon>
        <taxon>Pundamilia</taxon>
    </lineage>
</organism>
<protein>
    <recommendedName>
        <fullName evidence="3">Small integral membrane protein 1</fullName>
    </recommendedName>
</protein>
<dbReference type="Pfam" id="PF15875">
    <property type="entry name" value="DUF4731"/>
    <property type="match status" value="1"/>
</dbReference>
<name>A0A3B4GC94_9CICH</name>
<keyword evidence="1" id="KW-0812">Transmembrane</keyword>
<dbReference type="InterPro" id="IPR031744">
    <property type="entry name" value="SMIM1"/>
</dbReference>
<evidence type="ECO:0000313" key="2">
    <source>
        <dbReference type="Ensembl" id="ENSPNYP00000019714.1"/>
    </source>
</evidence>
<evidence type="ECO:0008006" key="3">
    <source>
        <dbReference type="Google" id="ProtNLM"/>
    </source>
</evidence>
<reference evidence="2" key="1">
    <citation type="submission" date="2023-09" db="UniProtKB">
        <authorList>
            <consortium name="Ensembl"/>
        </authorList>
    </citation>
    <scope>IDENTIFICATION</scope>
</reference>
<feature type="transmembrane region" description="Helical" evidence="1">
    <location>
        <begin position="42"/>
        <end position="61"/>
    </location>
</feature>
<sequence length="73" mass="8158">MESNGTPSVQYDRWNEENINMNVEASQPVLRRIYNRMCTGNIGIAVKVAGAVAALVTVYIIGYMTGYHIHRCP</sequence>
<accession>A0A3B4GC94</accession>
<dbReference type="PANTHER" id="PTHR38503">
    <property type="entry name" value="SMALL INTEGRAL MEMBRANE PROTEIN 1"/>
    <property type="match status" value="1"/>
</dbReference>
<keyword evidence="1" id="KW-1133">Transmembrane helix</keyword>
<keyword evidence="1" id="KW-0472">Membrane</keyword>
<evidence type="ECO:0000256" key="1">
    <source>
        <dbReference type="SAM" id="Phobius"/>
    </source>
</evidence>
<dbReference type="GeneTree" id="ENSGT01150000287598"/>
<dbReference type="PANTHER" id="PTHR38503:SF1">
    <property type="entry name" value="SMALL INTEGRAL MEMBRANE PROTEIN 1"/>
    <property type="match status" value="1"/>
</dbReference>